<evidence type="ECO:0000313" key="17">
    <source>
        <dbReference type="EMBL" id="KNZ43220.1"/>
    </source>
</evidence>
<evidence type="ECO:0000256" key="15">
    <source>
        <dbReference type="ARBA" id="ARBA00040883"/>
    </source>
</evidence>
<evidence type="ECO:0000256" key="8">
    <source>
        <dbReference type="ARBA" id="ARBA00022679"/>
    </source>
</evidence>
<dbReference type="GO" id="GO:0004594">
    <property type="term" value="F:pantothenate kinase activity"/>
    <property type="evidence" value="ECO:0007669"/>
    <property type="project" value="UniProtKB-UniRule"/>
</dbReference>
<dbReference type="EMBL" id="LGYO01000006">
    <property type="protein sequence ID" value="KNZ43220.1"/>
    <property type="molecule type" value="Genomic_DNA"/>
</dbReference>
<feature type="binding site" evidence="16">
    <location>
        <position position="184"/>
    </location>
    <ligand>
        <name>substrate</name>
    </ligand>
</feature>
<dbReference type="NCBIfam" id="NF009855">
    <property type="entry name" value="PRK13321.1"/>
    <property type="match status" value="1"/>
</dbReference>
<evidence type="ECO:0000256" key="9">
    <source>
        <dbReference type="ARBA" id="ARBA00022741"/>
    </source>
</evidence>
<dbReference type="GO" id="GO:0046872">
    <property type="term" value="F:metal ion binding"/>
    <property type="evidence" value="ECO:0007669"/>
    <property type="project" value="UniProtKB-KW"/>
</dbReference>
<feature type="binding site" evidence="16">
    <location>
        <position position="132"/>
    </location>
    <ligand>
        <name>ATP</name>
        <dbReference type="ChEBI" id="CHEBI:30616"/>
    </ligand>
</feature>
<keyword evidence="10 16" id="KW-0418">Kinase</keyword>
<comment type="cofactor">
    <cofactor evidence="2">
        <name>K(+)</name>
        <dbReference type="ChEBI" id="CHEBI:29103"/>
    </cofactor>
</comment>
<feature type="binding site" evidence="16">
    <location>
        <begin position="107"/>
        <end position="110"/>
    </location>
    <ligand>
        <name>substrate</name>
    </ligand>
</feature>
<comment type="caution">
    <text evidence="16">Lacks conserved residue(s) required for the propagation of feature annotation.</text>
</comment>
<dbReference type="STRING" id="52689.AKG39_01885"/>
<gene>
    <name evidence="16" type="primary">coaX</name>
    <name evidence="17" type="ORF">AKG39_01885</name>
</gene>
<keyword evidence="8 16" id="KW-0808">Transferase</keyword>
<dbReference type="PANTHER" id="PTHR34265">
    <property type="entry name" value="TYPE III PANTOTHENATE KINASE"/>
    <property type="match status" value="1"/>
</dbReference>
<dbReference type="EC" id="2.7.1.33" evidence="6 16"/>
<comment type="catalytic activity">
    <reaction evidence="1 16">
        <text>(R)-pantothenate + ATP = (R)-4'-phosphopantothenate + ADP + H(+)</text>
        <dbReference type="Rhea" id="RHEA:16373"/>
        <dbReference type="ChEBI" id="CHEBI:10986"/>
        <dbReference type="ChEBI" id="CHEBI:15378"/>
        <dbReference type="ChEBI" id="CHEBI:29032"/>
        <dbReference type="ChEBI" id="CHEBI:30616"/>
        <dbReference type="ChEBI" id="CHEBI:456216"/>
        <dbReference type="EC" id="2.7.1.33"/>
    </reaction>
</comment>
<dbReference type="PATRIC" id="fig|52689.4.peg.3075"/>
<comment type="caution">
    <text evidence="17">The sequence shown here is derived from an EMBL/GenBank/DDBJ whole genome shotgun (WGS) entry which is preliminary data.</text>
</comment>
<dbReference type="InterPro" id="IPR004619">
    <property type="entry name" value="Type_III_PanK"/>
</dbReference>
<protein>
    <recommendedName>
        <fullName evidence="15 16">Type III pantothenate kinase</fullName>
        <ecNumber evidence="6 16">2.7.1.33</ecNumber>
    </recommendedName>
    <alternativeName>
        <fullName evidence="16">PanK-III</fullName>
    </alternativeName>
    <alternativeName>
        <fullName evidence="16">Pantothenic acid kinase</fullName>
    </alternativeName>
</protein>
<dbReference type="GO" id="GO:0005737">
    <property type="term" value="C:cytoplasm"/>
    <property type="evidence" value="ECO:0007669"/>
    <property type="project" value="UniProtKB-SubCell"/>
</dbReference>
<evidence type="ECO:0000256" key="2">
    <source>
        <dbReference type="ARBA" id="ARBA00001958"/>
    </source>
</evidence>
<comment type="pathway">
    <text evidence="4 16">Cofactor biosynthesis; coenzyme A biosynthesis; CoA from (R)-pantothenate: step 1/5.</text>
</comment>
<comment type="subcellular location">
    <subcellularLocation>
        <location evidence="3 16">Cytoplasm</location>
    </subcellularLocation>
</comment>
<dbReference type="OrthoDB" id="9804707at2"/>
<feature type="binding site" evidence="16">
    <location>
        <position position="129"/>
    </location>
    <ligand>
        <name>K(+)</name>
        <dbReference type="ChEBI" id="CHEBI:29103"/>
    </ligand>
</feature>
<dbReference type="Pfam" id="PF03309">
    <property type="entry name" value="Pan_kinase"/>
    <property type="match status" value="1"/>
</dbReference>
<dbReference type="RefSeq" id="WP_050738665.1">
    <property type="nucleotide sequence ID" value="NZ_LGYO01000006.1"/>
</dbReference>
<name>A0A0L6U5Z4_9FIRM</name>
<feature type="binding site" evidence="16">
    <location>
        <begin position="6"/>
        <end position="13"/>
    </location>
    <ligand>
        <name>ATP</name>
        <dbReference type="ChEBI" id="CHEBI:30616"/>
    </ligand>
</feature>
<organism evidence="17 18">
    <name type="scientific">Acetobacterium bakii</name>
    <dbReference type="NCBI Taxonomy" id="52689"/>
    <lineage>
        <taxon>Bacteria</taxon>
        <taxon>Bacillati</taxon>
        <taxon>Bacillota</taxon>
        <taxon>Clostridia</taxon>
        <taxon>Eubacteriales</taxon>
        <taxon>Eubacteriaceae</taxon>
        <taxon>Acetobacterium</taxon>
    </lineage>
</organism>
<dbReference type="CDD" id="cd24015">
    <property type="entry name" value="ASKHA_NBD_PanK-III"/>
    <property type="match status" value="1"/>
</dbReference>
<feature type="active site" description="Proton acceptor" evidence="16">
    <location>
        <position position="109"/>
    </location>
</feature>
<keyword evidence="9 16" id="KW-0547">Nucleotide-binding</keyword>
<evidence type="ECO:0000256" key="12">
    <source>
        <dbReference type="ARBA" id="ARBA00022958"/>
    </source>
</evidence>
<dbReference type="Proteomes" id="UP000036873">
    <property type="component" value="Unassembled WGS sequence"/>
</dbReference>
<dbReference type="GO" id="GO:0005524">
    <property type="term" value="F:ATP binding"/>
    <property type="evidence" value="ECO:0007669"/>
    <property type="project" value="UniProtKB-UniRule"/>
</dbReference>
<evidence type="ECO:0000256" key="14">
    <source>
        <dbReference type="ARBA" id="ARBA00038036"/>
    </source>
</evidence>
<evidence type="ECO:0000313" key="18">
    <source>
        <dbReference type="Proteomes" id="UP000036873"/>
    </source>
</evidence>
<evidence type="ECO:0000256" key="3">
    <source>
        <dbReference type="ARBA" id="ARBA00004496"/>
    </source>
</evidence>
<dbReference type="Gene3D" id="3.30.420.40">
    <property type="match status" value="2"/>
</dbReference>
<dbReference type="NCBIfam" id="TIGR00671">
    <property type="entry name" value="baf"/>
    <property type="match status" value="1"/>
</dbReference>
<evidence type="ECO:0000256" key="1">
    <source>
        <dbReference type="ARBA" id="ARBA00001206"/>
    </source>
</evidence>
<accession>A0A0L6U5Z4</accession>
<evidence type="ECO:0000256" key="7">
    <source>
        <dbReference type="ARBA" id="ARBA00022490"/>
    </source>
</evidence>
<evidence type="ECO:0000256" key="6">
    <source>
        <dbReference type="ARBA" id="ARBA00012102"/>
    </source>
</evidence>
<comment type="similarity">
    <text evidence="14 16">Belongs to the type III pantothenate kinase family.</text>
</comment>
<dbReference type="UniPathway" id="UPA00241">
    <property type="reaction ID" value="UER00352"/>
</dbReference>
<dbReference type="PANTHER" id="PTHR34265:SF1">
    <property type="entry name" value="TYPE III PANTOTHENATE KINASE"/>
    <property type="match status" value="1"/>
</dbReference>
<dbReference type="HAMAP" id="MF_01274">
    <property type="entry name" value="Pantothen_kinase_3"/>
    <property type="match status" value="1"/>
</dbReference>
<keyword evidence="13 16" id="KW-0173">Coenzyme A biosynthesis</keyword>
<comment type="function">
    <text evidence="16">Catalyzes the phosphorylation of pantothenate (Pan), the first step in CoA biosynthesis.</text>
</comment>
<comment type="cofactor">
    <cofactor evidence="16">
        <name>NH4(+)</name>
        <dbReference type="ChEBI" id="CHEBI:28938"/>
    </cofactor>
    <cofactor evidence="16">
        <name>K(+)</name>
        <dbReference type="ChEBI" id="CHEBI:29103"/>
    </cofactor>
    <text evidence="16">A monovalent cation. Ammonium or potassium.</text>
</comment>
<dbReference type="AlphaFoldDB" id="A0A0L6U5Z4"/>
<evidence type="ECO:0000256" key="11">
    <source>
        <dbReference type="ARBA" id="ARBA00022840"/>
    </source>
</evidence>
<evidence type="ECO:0000256" key="10">
    <source>
        <dbReference type="ARBA" id="ARBA00022777"/>
    </source>
</evidence>
<dbReference type="SUPFAM" id="SSF53067">
    <property type="entry name" value="Actin-like ATPase domain"/>
    <property type="match status" value="2"/>
</dbReference>
<sequence length="256" mass="27834">MILGIDVGNTNTELAVFEGDEILQSWRFVTKTPRTSDEYGVLIKSFFENSGIKSGEISSVIMASVVPNIMYSLNNGIKKFIGIEPMVVGPGIRTGMPIHTADPTELGADRIVDAVAAFSIYGGPVIVIDFGTATTFDYVTAEGVFSAAVTTPGIQISVDALWKNAAKLPNIEIKKPASILAKDTVTSMQAGLVYGYIGQVEYIIEQMKKETGRRDMKVVATGGYGRLFYQETDAIDIYDPQLSLKGLKIIYDKNLR</sequence>
<keyword evidence="16" id="KW-0479">Metal-binding</keyword>
<proteinExistence type="inferred from homology"/>
<dbReference type="InterPro" id="IPR043129">
    <property type="entry name" value="ATPase_NBD"/>
</dbReference>
<evidence type="ECO:0000256" key="16">
    <source>
        <dbReference type="HAMAP-Rule" id="MF_01274"/>
    </source>
</evidence>
<dbReference type="GO" id="GO:0015937">
    <property type="term" value="P:coenzyme A biosynthetic process"/>
    <property type="evidence" value="ECO:0007669"/>
    <property type="project" value="UniProtKB-UniRule"/>
</dbReference>
<keyword evidence="18" id="KW-1185">Reference proteome</keyword>
<keyword evidence="11 16" id="KW-0067">ATP-binding</keyword>
<comment type="subunit">
    <text evidence="5 16">Homodimer.</text>
</comment>
<reference evidence="18" key="1">
    <citation type="submission" date="2015-07" db="EMBL/GenBank/DDBJ databases">
        <title>Draft genome sequence of Acetobacterium bakii DSM 8293, a potential psychrophilic chemical producer through syngas fermentation.</title>
        <authorList>
            <person name="Song Y."/>
            <person name="Hwang S."/>
            <person name="Cho B.-K."/>
        </authorList>
    </citation>
    <scope>NUCLEOTIDE SEQUENCE [LARGE SCALE GENOMIC DNA]</scope>
    <source>
        <strain evidence="18">DSM 8239</strain>
    </source>
</reference>
<evidence type="ECO:0000256" key="13">
    <source>
        <dbReference type="ARBA" id="ARBA00022993"/>
    </source>
</evidence>
<keyword evidence="7 16" id="KW-0963">Cytoplasm</keyword>
<evidence type="ECO:0000256" key="5">
    <source>
        <dbReference type="ARBA" id="ARBA00011738"/>
    </source>
</evidence>
<keyword evidence="12 16" id="KW-0630">Potassium</keyword>
<dbReference type="NCBIfam" id="NF009848">
    <property type="entry name" value="PRK13318.1-6"/>
    <property type="match status" value="1"/>
</dbReference>
<evidence type="ECO:0000256" key="4">
    <source>
        <dbReference type="ARBA" id="ARBA00005225"/>
    </source>
</evidence>